<organism evidence="2">
    <name type="scientific">uncultured Woeseiaceae bacterium</name>
    <dbReference type="NCBI Taxonomy" id="1983305"/>
    <lineage>
        <taxon>Bacteria</taxon>
        <taxon>Pseudomonadati</taxon>
        <taxon>Pseudomonadota</taxon>
        <taxon>Gammaproteobacteria</taxon>
        <taxon>Woeseiales</taxon>
        <taxon>Woeseiaceae</taxon>
        <taxon>environmental samples</taxon>
    </lineage>
</organism>
<evidence type="ECO:0000256" key="1">
    <source>
        <dbReference type="SAM" id="SignalP"/>
    </source>
</evidence>
<reference evidence="2" key="1">
    <citation type="submission" date="2019-07" db="EMBL/GenBank/DDBJ databases">
        <authorList>
            <person name="Weber M."/>
            <person name="Kostadinov I."/>
            <person name="Kostadinov D I."/>
        </authorList>
    </citation>
    <scope>NUCLEOTIDE SEQUENCE</scope>
    <source>
        <strain evidence="2">Gfbio:sag-sample-m06:053724c1-46a9-4a36-b237-ea2bf867836b</strain>
    </source>
</reference>
<dbReference type="EMBL" id="LR633967">
    <property type="protein sequence ID" value="VUX56277.1"/>
    <property type="molecule type" value="Genomic_DNA"/>
</dbReference>
<feature type="chain" id="PRO_5028474356" evidence="1">
    <location>
        <begin position="27"/>
        <end position="334"/>
    </location>
</feature>
<dbReference type="AlphaFoldDB" id="A0A7D9D2X6"/>
<keyword evidence="1" id="KW-0732">Signal</keyword>
<accession>A0A7D9D2X6</accession>
<evidence type="ECO:0000313" key="2">
    <source>
        <dbReference type="EMBL" id="VUX56277.1"/>
    </source>
</evidence>
<protein>
    <submittedName>
        <fullName evidence="2">Uncharacterized protein</fullName>
    </submittedName>
</protein>
<gene>
    <name evidence="2" type="ORF">JTBM06_V1_510003</name>
</gene>
<proteinExistence type="predicted"/>
<name>A0A7D9D2X6_9GAMM</name>
<sequence>MPRKFSQGAMVHIVLASLLAFNNAQADPIQYEWSTTSGFLFSSDSVALEIITGQTPFDVGGGTFIVFGSGSGTFTYDSNVPPPTPLPGGLLLFSGPSTAWSASLFGDAGLIGIFTGDVGVATFRNADENSGIGDLLNVQCCGDTGSGYTIGPYTATGSSVIWTGGQFLVGQTLPLTLPPPDGSIRQIAGFSFFNPGAPMGQRNIFIGAFGLEIGKSIAINIKPGGSPNSINPRSRGKIPLVILTTNTADGDSSNFDALQVDASTVRFGPAQAEIAHSSGHAEDVDSDGDLDLVLHFSTQSTGITCGMTTATLIGKTFGGESIFGTDSVKTVGCK</sequence>
<feature type="signal peptide" evidence="1">
    <location>
        <begin position="1"/>
        <end position="26"/>
    </location>
</feature>